<evidence type="ECO:0000256" key="6">
    <source>
        <dbReference type="ARBA" id="ARBA00023034"/>
    </source>
</evidence>
<dbReference type="Proteomes" id="UP000789595">
    <property type="component" value="Unassembled WGS sequence"/>
</dbReference>
<keyword evidence="11" id="KW-1185">Reference proteome</keyword>
<keyword evidence="6" id="KW-0333">Golgi apparatus</keyword>
<dbReference type="GO" id="GO:0007030">
    <property type="term" value="P:Golgi organization"/>
    <property type="evidence" value="ECO:0007669"/>
    <property type="project" value="TreeGrafter"/>
</dbReference>
<protein>
    <recommendedName>
        <fullName evidence="3">Conserved oligomeric Golgi complex subunit 7</fullName>
    </recommendedName>
    <alternativeName>
        <fullName evidence="8">Component of oligomeric Golgi complex 7</fullName>
    </alternativeName>
</protein>
<sequence length="855" mass="86339">MVGEEDAAAWVNAVLAEAAADGGTVDSRIASVSLKLQTMSADLHADVDADMRALLAAAPRAVGEIEDLQAALQRVQDELAAVDARVARAVRNATEAATLEELDRLREHLEAVGATLVEAASWQAASRAAADALGAFLADRGAADWAPAAGGVAEKLEKMERAEKVLRTLPEADARRAAVDRVREDLERALAPRLEAVLRAGEADKLPGLYALYERLGLGDAFRRTYAEARPFAARNVWFAGDGGGALAPRLAAFLDALLAEAIAERAACERWAAADRAAEVAARVARAACAPLAPSLAEALRGAAAASLDDCAACADACERFVVDLARGLGLDAGGALVLDAGHALVDAFAFFAAPAPAAPGAQTTTLYGALEGAALARAAAADAAACRDAGADTDSDAAAFRATVAAARRCAARAGGVGDAALRRCAALTGGAAARDCAAAVRAARVASCRGLARLFADCREALVPAASGLPRDPSLLSDCWAHAREAVYALDVAGVLARDARAWPDAAQRAFDAWRADGADAPPAAAGLAPPPPLPPVARRAARRAGAGAAAAPPRVVAESPFARVAVDRALDAVAAEACALAFECAFAPVRRALRAYSATRAAPDPPGATTYCRPVAWAAGAAAAPPPPPTDVATFVGEHLMSALRHLEPFLESPAARTASLLRLEALGRLTDQREWAGVAAAPGLDAGDRRALVALGGAVADEDGGAAPAPADADAATRFCAAWLAVLVRATAAAVVDEALRVRALDAGGFAQLAADAAYLLNVARALNAPRPAALARLATIAAAAAAGEASNPLGGSSGSVESLLAKIEAVLVAKGSAADEEEWEVVPAAAGEVAPADVPVDVPAAAGAE</sequence>
<dbReference type="AlphaFoldDB" id="A0A8J2SHK9"/>
<gene>
    <name evidence="10" type="ORF">PECAL_2P09610</name>
</gene>
<dbReference type="GO" id="GO:0000139">
    <property type="term" value="C:Golgi membrane"/>
    <property type="evidence" value="ECO:0007669"/>
    <property type="project" value="UniProtKB-SubCell"/>
</dbReference>
<evidence type="ECO:0000256" key="9">
    <source>
        <dbReference type="SAM" id="Coils"/>
    </source>
</evidence>
<dbReference type="PANTHER" id="PTHR21443:SF0">
    <property type="entry name" value="CONSERVED OLIGOMERIC GOLGI COMPLEX SUBUNIT 7"/>
    <property type="match status" value="1"/>
</dbReference>
<evidence type="ECO:0000256" key="3">
    <source>
        <dbReference type="ARBA" id="ARBA00020984"/>
    </source>
</evidence>
<dbReference type="InterPro" id="IPR019335">
    <property type="entry name" value="COG7"/>
</dbReference>
<organism evidence="10 11">
    <name type="scientific">Pelagomonas calceolata</name>
    <dbReference type="NCBI Taxonomy" id="35677"/>
    <lineage>
        <taxon>Eukaryota</taxon>
        <taxon>Sar</taxon>
        <taxon>Stramenopiles</taxon>
        <taxon>Ochrophyta</taxon>
        <taxon>Pelagophyceae</taxon>
        <taxon>Pelagomonadales</taxon>
        <taxon>Pelagomonadaceae</taxon>
        <taxon>Pelagomonas</taxon>
    </lineage>
</organism>
<evidence type="ECO:0000256" key="7">
    <source>
        <dbReference type="ARBA" id="ARBA00023136"/>
    </source>
</evidence>
<keyword evidence="7" id="KW-0472">Membrane</keyword>
<evidence type="ECO:0000256" key="1">
    <source>
        <dbReference type="ARBA" id="ARBA00004395"/>
    </source>
</evidence>
<reference evidence="10" key="1">
    <citation type="submission" date="2021-11" db="EMBL/GenBank/DDBJ databases">
        <authorList>
            <consortium name="Genoscope - CEA"/>
            <person name="William W."/>
        </authorList>
    </citation>
    <scope>NUCLEOTIDE SEQUENCE</scope>
</reference>
<comment type="subcellular location">
    <subcellularLocation>
        <location evidence="1">Golgi apparatus membrane</location>
        <topology evidence="1">Peripheral membrane protein</topology>
    </subcellularLocation>
</comment>
<name>A0A8J2SHK9_9STRA</name>
<comment type="similarity">
    <text evidence="2">Belongs to the COG7 family.</text>
</comment>
<keyword evidence="9" id="KW-0175">Coiled coil</keyword>
<feature type="coiled-coil region" evidence="9">
    <location>
        <begin position="58"/>
        <end position="92"/>
    </location>
</feature>
<dbReference type="GO" id="GO:0006890">
    <property type="term" value="P:retrograde vesicle-mediated transport, Golgi to endoplasmic reticulum"/>
    <property type="evidence" value="ECO:0007669"/>
    <property type="project" value="TreeGrafter"/>
</dbReference>
<proteinExistence type="inferred from homology"/>
<dbReference type="Pfam" id="PF10191">
    <property type="entry name" value="COG7"/>
    <property type="match status" value="1"/>
</dbReference>
<dbReference type="GO" id="GO:0006886">
    <property type="term" value="P:intracellular protein transport"/>
    <property type="evidence" value="ECO:0007669"/>
    <property type="project" value="InterPro"/>
</dbReference>
<keyword evidence="5" id="KW-0653">Protein transport</keyword>
<evidence type="ECO:0000256" key="8">
    <source>
        <dbReference type="ARBA" id="ARBA00031345"/>
    </source>
</evidence>
<evidence type="ECO:0000313" key="11">
    <source>
        <dbReference type="Proteomes" id="UP000789595"/>
    </source>
</evidence>
<evidence type="ECO:0000256" key="2">
    <source>
        <dbReference type="ARBA" id="ARBA00005831"/>
    </source>
</evidence>
<evidence type="ECO:0000313" key="10">
    <source>
        <dbReference type="EMBL" id="CAH0367917.1"/>
    </source>
</evidence>
<dbReference type="PANTHER" id="PTHR21443">
    <property type="entry name" value="CONSERVED OLIGOMERIC GOLGI COMPLEX COMPONENT 7"/>
    <property type="match status" value="1"/>
</dbReference>
<comment type="caution">
    <text evidence="10">The sequence shown here is derived from an EMBL/GenBank/DDBJ whole genome shotgun (WGS) entry which is preliminary data.</text>
</comment>
<evidence type="ECO:0000256" key="4">
    <source>
        <dbReference type="ARBA" id="ARBA00022448"/>
    </source>
</evidence>
<evidence type="ECO:0000256" key="5">
    <source>
        <dbReference type="ARBA" id="ARBA00022927"/>
    </source>
</evidence>
<dbReference type="GO" id="GO:0017119">
    <property type="term" value="C:Golgi transport complex"/>
    <property type="evidence" value="ECO:0007669"/>
    <property type="project" value="InterPro"/>
</dbReference>
<keyword evidence="4" id="KW-0813">Transport</keyword>
<accession>A0A8J2SHK9</accession>
<dbReference type="EMBL" id="CAKKNE010000002">
    <property type="protein sequence ID" value="CAH0367917.1"/>
    <property type="molecule type" value="Genomic_DNA"/>
</dbReference>